<dbReference type="GO" id="GO:0003824">
    <property type="term" value="F:catalytic activity"/>
    <property type="evidence" value="ECO:0007669"/>
    <property type="project" value="InterPro"/>
</dbReference>
<comment type="caution">
    <text evidence="3">The sequence shown here is derived from an EMBL/GenBank/DDBJ whole genome shotgun (WGS) entry which is preliminary data.</text>
</comment>
<dbReference type="PANTHER" id="PTHR36930:SF1">
    <property type="entry name" value="MOSC DOMAIN-CONTAINING PROTEIN"/>
    <property type="match status" value="1"/>
</dbReference>
<name>A0A8J8VZA6_9EURO</name>
<keyword evidence="4" id="KW-1185">Reference proteome</keyword>
<evidence type="ECO:0000259" key="2">
    <source>
        <dbReference type="PROSITE" id="PS51340"/>
    </source>
</evidence>
<reference evidence="3" key="1">
    <citation type="journal article" date="2020" name="Front. Microbiol.">
        <title>Gene regulatory networks of Penicillium echinulatum 2HH and Penicillium oxalicum 114-2 inferred by a computational biology approach.</title>
        <authorList>
            <person name="Lenz A.R."/>
            <person name="Galan-Vasquez E."/>
            <person name="Balbinot E."/>
            <person name="De Abreu F.P."/>
            <person name="De Oliveira N.S."/>
            <person name="Da Rosa L.O."/>
            <person name="De Avila E Silva S."/>
            <person name="Camassola M."/>
            <person name="Dillon A.J.P."/>
            <person name="Perez-Rueda E."/>
        </authorList>
    </citation>
    <scope>NUCLEOTIDE SEQUENCE</scope>
    <source>
        <strain evidence="3">S1M29</strain>
    </source>
</reference>
<evidence type="ECO:0000256" key="1">
    <source>
        <dbReference type="SAM" id="MobiDB-lite"/>
    </source>
</evidence>
<feature type="domain" description="MOSC" evidence="2">
    <location>
        <begin position="35"/>
        <end position="189"/>
    </location>
</feature>
<dbReference type="InterPro" id="IPR052716">
    <property type="entry name" value="MOSC_domain"/>
</dbReference>
<dbReference type="PROSITE" id="PS51340">
    <property type="entry name" value="MOSC"/>
    <property type="match status" value="1"/>
</dbReference>
<evidence type="ECO:0000313" key="4">
    <source>
        <dbReference type="Proteomes" id="UP000631181"/>
    </source>
</evidence>
<dbReference type="Pfam" id="PF03473">
    <property type="entry name" value="MOSC"/>
    <property type="match status" value="1"/>
</dbReference>
<gene>
    <name evidence="3" type="ORF">PECM_002975</name>
</gene>
<protein>
    <submittedName>
        <fullName evidence="3">MOSC domain-containing protein</fullName>
    </submittedName>
</protein>
<dbReference type="GO" id="GO:0030151">
    <property type="term" value="F:molybdenum ion binding"/>
    <property type="evidence" value="ECO:0007669"/>
    <property type="project" value="InterPro"/>
</dbReference>
<dbReference type="InterPro" id="IPR011037">
    <property type="entry name" value="Pyrv_Knase-like_insert_dom_sf"/>
</dbReference>
<organism evidence="3 4">
    <name type="scientific">Penicillium ucsense</name>
    <dbReference type="NCBI Taxonomy" id="2839758"/>
    <lineage>
        <taxon>Eukaryota</taxon>
        <taxon>Fungi</taxon>
        <taxon>Dikarya</taxon>
        <taxon>Ascomycota</taxon>
        <taxon>Pezizomycotina</taxon>
        <taxon>Eurotiomycetes</taxon>
        <taxon>Eurotiomycetidae</taxon>
        <taxon>Eurotiales</taxon>
        <taxon>Aspergillaceae</taxon>
        <taxon>Penicillium</taxon>
    </lineage>
</organism>
<dbReference type="Proteomes" id="UP000631181">
    <property type="component" value="Unassembled WGS sequence"/>
</dbReference>
<dbReference type="SUPFAM" id="SSF50800">
    <property type="entry name" value="PK beta-barrel domain-like"/>
    <property type="match status" value="1"/>
</dbReference>
<dbReference type="OrthoDB" id="14384at2759"/>
<dbReference type="AlphaFoldDB" id="A0A8J8VZA6"/>
<dbReference type="GO" id="GO:0030170">
    <property type="term" value="F:pyridoxal phosphate binding"/>
    <property type="evidence" value="ECO:0007669"/>
    <property type="project" value="InterPro"/>
</dbReference>
<dbReference type="Gene3D" id="2.40.33.20">
    <property type="entry name" value="PK beta-barrel domain-like"/>
    <property type="match status" value="1"/>
</dbReference>
<feature type="region of interest" description="Disordered" evidence="1">
    <location>
        <begin position="1"/>
        <end position="22"/>
    </location>
</feature>
<dbReference type="PANTHER" id="PTHR36930">
    <property type="entry name" value="METAL-SULFUR CLUSTER BIOSYNTHESIS PROTEINS YUAD-RELATED"/>
    <property type="match status" value="1"/>
</dbReference>
<dbReference type="InterPro" id="IPR005302">
    <property type="entry name" value="MoCF_Sase_C"/>
</dbReference>
<evidence type="ECO:0000313" key="3">
    <source>
        <dbReference type="EMBL" id="KAF7712339.1"/>
    </source>
</evidence>
<accession>A0A8J8VZA6</accession>
<dbReference type="EMBL" id="WIWV01000188">
    <property type="protein sequence ID" value="KAF7712339.1"/>
    <property type="molecule type" value="Genomic_DNA"/>
</dbReference>
<sequence length="200" mass="20584">MSTTATVTQTPTGSSSGPAQVLSVSKSASHGVSKSPVGEITLIAGLGASGDCHAGKTVQHRAIQQKTPSVTNNRQVHIVSIETLRDVSSRGKITPPLSAGMIGENITTQGLDLVSLPCGTELHFVGPSSKAVVVLTGLRAPGPGIDQVRPNLLPHFTFRDGSQVKKMAGVMGIVKSGGEVKPGMHIEVVRPAAARSLPFV</sequence>
<proteinExistence type="predicted"/>